<accession>A0A8D9NB53</accession>
<dbReference type="SUPFAM" id="SSF102114">
    <property type="entry name" value="Radical SAM enzymes"/>
    <property type="match status" value="1"/>
</dbReference>
<evidence type="ECO:0000256" key="7">
    <source>
        <dbReference type="ARBA" id="ARBA00047326"/>
    </source>
</evidence>
<dbReference type="Gene3D" id="3.20.20.70">
    <property type="entry name" value="Aldolase class I"/>
    <property type="match status" value="1"/>
</dbReference>
<dbReference type="InterPro" id="IPR013785">
    <property type="entry name" value="Aldolase_TIM"/>
</dbReference>
<dbReference type="Proteomes" id="UP000032800">
    <property type="component" value="Chromosome I"/>
</dbReference>
<comment type="similarity">
    <text evidence="8">Belongs to the radical SAM superfamily. Lipoyl synthase family.</text>
</comment>
<dbReference type="SFLD" id="SFLDS00029">
    <property type="entry name" value="Radical_SAM"/>
    <property type="match status" value="1"/>
</dbReference>
<dbReference type="UniPathway" id="UPA00538">
    <property type="reaction ID" value="UER00593"/>
</dbReference>
<evidence type="ECO:0000256" key="8">
    <source>
        <dbReference type="HAMAP-Rule" id="MF_00206"/>
    </source>
</evidence>
<dbReference type="InterPro" id="IPR058240">
    <property type="entry name" value="rSAM_sf"/>
</dbReference>
<dbReference type="GO" id="GO:0016992">
    <property type="term" value="F:lipoate synthase activity"/>
    <property type="evidence" value="ECO:0007669"/>
    <property type="project" value="UniProtKB-UniRule"/>
</dbReference>
<feature type="binding site" evidence="8">
    <location>
        <position position="75"/>
    </location>
    <ligand>
        <name>[4Fe-4S] cluster</name>
        <dbReference type="ChEBI" id="CHEBI:49883"/>
        <label>2</label>
        <note>4Fe-4S-S-AdoMet</note>
    </ligand>
</feature>
<name>A0A8D9NB53_9GAMM</name>
<feature type="binding site" evidence="8">
    <location>
        <position position="72"/>
    </location>
    <ligand>
        <name>[4Fe-4S] cluster</name>
        <dbReference type="ChEBI" id="CHEBI:49883"/>
        <label>2</label>
        <note>4Fe-4S-S-AdoMet</note>
    </ligand>
</feature>
<dbReference type="HAMAP" id="MF_00206">
    <property type="entry name" value="Lipoyl_synth"/>
    <property type="match status" value="1"/>
</dbReference>
<dbReference type="Pfam" id="PF04055">
    <property type="entry name" value="Radical_SAM"/>
    <property type="match status" value="1"/>
</dbReference>
<sequence length="294" mass="34148">MKNKILKINKKKPNWIKLRIPIFNEIKNIKKKLRKNYLHTVCEESSCPNIIKCFNENTATIMILGNKCTRKCPFCDVLYGNPKNINYYEPFDIIKLIIKLNINYIVITSVNRDDLYEGGANHFSKCIGAIKRLYNNIKIEILVPDFRGKIDIAIKILSKNKPNVFNHNIETIKNFYLKVKPGGNYFNSLNLLKKYKNFCPSVKTKSGLMAGLGETDQQIINVMKDIKKNQVEIITIGQYISPSEFHLPIKRWIKPKKFYYYAKKGYILGFNYIASGPLIRSSYKAKNQIYGKKI</sequence>
<evidence type="ECO:0000313" key="10">
    <source>
        <dbReference type="EMBL" id="CEI58767.1"/>
    </source>
</evidence>
<evidence type="ECO:0000256" key="2">
    <source>
        <dbReference type="ARBA" id="ARBA00022679"/>
    </source>
</evidence>
<evidence type="ECO:0000256" key="5">
    <source>
        <dbReference type="ARBA" id="ARBA00023004"/>
    </source>
</evidence>
<dbReference type="KEGG" id="plc:PAD_203"/>
<keyword evidence="1 8" id="KW-0004">4Fe-4S</keyword>
<keyword evidence="6 8" id="KW-0411">Iron-sulfur</keyword>
<dbReference type="SFLD" id="SFLDF00271">
    <property type="entry name" value="lipoyl_synthase"/>
    <property type="match status" value="1"/>
</dbReference>
<protein>
    <recommendedName>
        <fullName evidence="8">Lipoyl synthase</fullName>
        <ecNumber evidence="8">2.8.1.8</ecNumber>
    </recommendedName>
    <alternativeName>
        <fullName evidence="8">Lip-syn</fullName>
        <shortName evidence="8">LS</shortName>
    </alternativeName>
    <alternativeName>
        <fullName evidence="8">Lipoate synthase</fullName>
    </alternativeName>
    <alternativeName>
        <fullName evidence="8">Lipoic acid synthase</fullName>
    </alternativeName>
    <alternativeName>
        <fullName evidence="8">Sulfur insertion protein LipA</fullName>
    </alternativeName>
</protein>
<keyword evidence="3 8" id="KW-0949">S-adenosyl-L-methionine</keyword>
<evidence type="ECO:0000313" key="11">
    <source>
        <dbReference type="Proteomes" id="UP000032800"/>
    </source>
</evidence>
<evidence type="ECO:0000256" key="6">
    <source>
        <dbReference type="ARBA" id="ARBA00023014"/>
    </source>
</evidence>
<dbReference type="GO" id="GO:0051539">
    <property type="term" value="F:4 iron, 4 sulfur cluster binding"/>
    <property type="evidence" value="ECO:0007669"/>
    <property type="project" value="UniProtKB-UniRule"/>
</dbReference>
<keyword evidence="5 8" id="KW-0408">Iron</keyword>
<dbReference type="PANTHER" id="PTHR10949:SF0">
    <property type="entry name" value="LIPOYL SYNTHASE, MITOCHONDRIAL"/>
    <property type="match status" value="1"/>
</dbReference>
<dbReference type="Pfam" id="PF16881">
    <property type="entry name" value="LIAS_N"/>
    <property type="match status" value="1"/>
</dbReference>
<dbReference type="GO" id="GO:0005737">
    <property type="term" value="C:cytoplasm"/>
    <property type="evidence" value="ECO:0007669"/>
    <property type="project" value="UniProtKB-SubCell"/>
</dbReference>
<dbReference type="SFLD" id="SFLDG01058">
    <property type="entry name" value="lipoyl_synthase_like"/>
    <property type="match status" value="1"/>
</dbReference>
<dbReference type="NCBIfam" id="TIGR00510">
    <property type="entry name" value="lipA"/>
    <property type="match status" value="1"/>
</dbReference>
<dbReference type="EC" id="2.8.1.8" evidence="8"/>
<dbReference type="InterPro" id="IPR003698">
    <property type="entry name" value="Lipoyl_synth"/>
</dbReference>
<dbReference type="RefSeq" id="WP_219848614.1">
    <property type="nucleotide sequence ID" value="NZ_LN649255.1"/>
</dbReference>
<evidence type="ECO:0000256" key="4">
    <source>
        <dbReference type="ARBA" id="ARBA00022723"/>
    </source>
</evidence>
<dbReference type="NCBIfam" id="NF004019">
    <property type="entry name" value="PRK05481.1"/>
    <property type="match status" value="1"/>
</dbReference>
<comment type="pathway">
    <text evidence="8">Protein modification; protein lipoylation via endogenous pathway; protein N(6)-(lipoyl)lysine from octanoyl-[acyl-carrier-protein]: step 2/2.</text>
</comment>
<dbReference type="GO" id="GO:0046872">
    <property type="term" value="F:metal ion binding"/>
    <property type="evidence" value="ECO:0007669"/>
    <property type="project" value="UniProtKB-KW"/>
</dbReference>
<dbReference type="GO" id="GO:0009249">
    <property type="term" value="P:protein lipoylation"/>
    <property type="evidence" value="ECO:0007669"/>
    <property type="project" value="UniProtKB-UniRule"/>
</dbReference>
<evidence type="ECO:0000259" key="9">
    <source>
        <dbReference type="PROSITE" id="PS51918"/>
    </source>
</evidence>
<proteinExistence type="inferred from homology"/>
<comment type="catalytic activity">
    <reaction evidence="7 8">
        <text>[[Fe-S] cluster scaffold protein carrying a second [4Fe-4S](2+) cluster] + N(6)-octanoyl-L-lysyl-[protein] + 2 oxidized [2Fe-2S]-[ferredoxin] + 2 S-adenosyl-L-methionine + 4 H(+) = [[Fe-S] cluster scaffold protein] + N(6)-[(R)-dihydrolipoyl]-L-lysyl-[protein] + 4 Fe(3+) + 2 hydrogen sulfide + 2 5'-deoxyadenosine + 2 L-methionine + 2 reduced [2Fe-2S]-[ferredoxin]</text>
        <dbReference type="Rhea" id="RHEA:16585"/>
        <dbReference type="Rhea" id="RHEA-COMP:9928"/>
        <dbReference type="Rhea" id="RHEA-COMP:10000"/>
        <dbReference type="Rhea" id="RHEA-COMP:10001"/>
        <dbReference type="Rhea" id="RHEA-COMP:10475"/>
        <dbReference type="Rhea" id="RHEA-COMP:14568"/>
        <dbReference type="Rhea" id="RHEA-COMP:14569"/>
        <dbReference type="ChEBI" id="CHEBI:15378"/>
        <dbReference type="ChEBI" id="CHEBI:17319"/>
        <dbReference type="ChEBI" id="CHEBI:29034"/>
        <dbReference type="ChEBI" id="CHEBI:29919"/>
        <dbReference type="ChEBI" id="CHEBI:33722"/>
        <dbReference type="ChEBI" id="CHEBI:33737"/>
        <dbReference type="ChEBI" id="CHEBI:33738"/>
        <dbReference type="ChEBI" id="CHEBI:57844"/>
        <dbReference type="ChEBI" id="CHEBI:59789"/>
        <dbReference type="ChEBI" id="CHEBI:78809"/>
        <dbReference type="ChEBI" id="CHEBI:83100"/>
        <dbReference type="EC" id="2.8.1.8"/>
    </reaction>
</comment>
<keyword evidence="2 8" id="KW-0808">Transferase</keyword>
<evidence type="ECO:0000256" key="1">
    <source>
        <dbReference type="ARBA" id="ARBA00022485"/>
    </source>
</evidence>
<dbReference type="NCBIfam" id="NF009544">
    <property type="entry name" value="PRK12928.1"/>
    <property type="match status" value="1"/>
</dbReference>
<dbReference type="SMART" id="SM00729">
    <property type="entry name" value="Elp3"/>
    <property type="match status" value="1"/>
</dbReference>
<feature type="binding site" evidence="8">
    <location>
        <position position="42"/>
    </location>
    <ligand>
        <name>[4Fe-4S] cluster</name>
        <dbReference type="ChEBI" id="CHEBI:49883"/>
        <label>1</label>
    </ligand>
</feature>
<dbReference type="PROSITE" id="PS51918">
    <property type="entry name" value="RADICAL_SAM"/>
    <property type="match status" value="1"/>
</dbReference>
<feature type="binding site" evidence="8">
    <location>
        <position position="282"/>
    </location>
    <ligand>
        <name>[4Fe-4S] cluster</name>
        <dbReference type="ChEBI" id="CHEBI:49883"/>
        <label>1</label>
    </ligand>
</feature>
<organism evidence="10 11">
    <name type="scientific">Candidatus Portiera aleyrodidarum</name>
    <name type="common">primary endosymbiont of Bemisia tabaci</name>
    <dbReference type="NCBI Taxonomy" id="91844"/>
    <lineage>
        <taxon>Bacteria</taxon>
        <taxon>Pseudomonadati</taxon>
        <taxon>Pseudomonadota</taxon>
        <taxon>Gammaproteobacteria</taxon>
        <taxon>Candidatus Johnevansiales</taxon>
        <taxon>Candidatus Johnevansiaceae</taxon>
        <taxon>Candidatus Portiera</taxon>
    </lineage>
</organism>
<dbReference type="InterPro" id="IPR006638">
    <property type="entry name" value="Elp3/MiaA/NifB-like_rSAM"/>
</dbReference>
<keyword evidence="8" id="KW-0963">Cytoplasm</keyword>
<comment type="cofactor">
    <cofactor evidence="8">
        <name>[4Fe-4S] cluster</name>
        <dbReference type="ChEBI" id="CHEBI:49883"/>
    </cofactor>
    <text evidence="8">Binds 2 [4Fe-4S] clusters per subunit. One cluster is coordinated with 3 cysteines and an exchangeable S-adenosyl-L-methionine.</text>
</comment>
<dbReference type="InterPro" id="IPR007197">
    <property type="entry name" value="rSAM"/>
</dbReference>
<dbReference type="EMBL" id="LN649255">
    <property type="protein sequence ID" value="CEI58767.1"/>
    <property type="molecule type" value="Genomic_DNA"/>
</dbReference>
<reference evidence="10 11" key="1">
    <citation type="journal article" date="2015" name="Genome Biol. Evol.">
        <title>Genome evolution in the primary endosymbiont of whiteflies sheds light on their divergence.</title>
        <authorList>
            <person name="Santos-Garcia D."/>
            <person name="Vargas-Chavez C."/>
            <person name="Moya A."/>
            <person name="Latorre A."/>
            <person name="Silva"/>
            <person name="F J."/>
        </authorList>
    </citation>
    <scope>NUCLEOTIDE SEQUENCE [LARGE SCALE GENOMIC DNA]</scope>
    <source>
        <strain evidence="11">AD-VLC</strain>
    </source>
</reference>
<comment type="subcellular location">
    <subcellularLocation>
        <location evidence="8">Cytoplasm</location>
    </subcellularLocation>
</comment>
<gene>
    <name evidence="8 10" type="primary">lipA</name>
    <name evidence="10" type="ORF">PAD_203</name>
</gene>
<feature type="binding site" evidence="8">
    <location>
        <position position="53"/>
    </location>
    <ligand>
        <name>[4Fe-4S] cluster</name>
        <dbReference type="ChEBI" id="CHEBI:49883"/>
        <label>1</label>
    </ligand>
</feature>
<feature type="binding site" evidence="8">
    <location>
        <position position="47"/>
    </location>
    <ligand>
        <name>[4Fe-4S] cluster</name>
        <dbReference type="ChEBI" id="CHEBI:49883"/>
        <label>1</label>
    </ligand>
</feature>
<keyword evidence="4 8" id="KW-0479">Metal-binding</keyword>
<feature type="binding site" evidence="8">
    <location>
        <position position="68"/>
    </location>
    <ligand>
        <name>[4Fe-4S] cluster</name>
        <dbReference type="ChEBI" id="CHEBI:49883"/>
        <label>2</label>
        <note>4Fe-4S-S-AdoMet</note>
    </ligand>
</feature>
<dbReference type="PANTHER" id="PTHR10949">
    <property type="entry name" value="LIPOYL SYNTHASE"/>
    <property type="match status" value="1"/>
</dbReference>
<feature type="domain" description="Radical SAM core" evidence="9">
    <location>
        <begin position="54"/>
        <end position="271"/>
    </location>
</feature>
<evidence type="ECO:0000256" key="3">
    <source>
        <dbReference type="ARBA" id="ARBA00022691"/>
    </source>
</evidence>
<comment type="function">
    <text evidence="8">Catalyzes the radical-mediated insertion of two sulfur atoms into the C-6 and C-8 positions of the octanoyl moiety bound to the lipoyl domains of lipoate-dependent enzymes, thereby converting the octanoylated domains into lipoylated derivatives.</text>
</comment>
<dbReference type="AlphaFoldDB" id="A0A8D9NB53"/>
<dbReference type="InterPro" id="IPR031691">
    <property type="entry name" value="LIAS_N"/>
</dbReference>